<proteinExistence type="predicted"/>
<evidence type="ECO:0000313" key="3">
    <source>
        <dbReference type="Proteomes" id="UP000664203"/>
    </source>
</evidence>
<feature type="region of interest" description="Disordered" evidence="1">
    <location>
        <begin position="65"/>
        <end position="85"/>
    </location>
</feature>
<comment type="caution">
    <text evidence="2">The sequence shown here is derived from an EMBL/GenBank/DDBJ whole genome shotgun (WGS) entry which is preliminary data.</text>
</comment>
<dbReference type="EMBL" id="CAJPDR010000571">
    <property type="protein sequence ID" value="CAF9939820.1"/>
    <property type="molecule type" value="Genomic_DNA"/>
</dbReference>
<reference evidence="2" key="1">
    <citation type="submission" date="2021-03" db="EMBL/GenBank/DDBJ databases">
        <authorList>
            <person name="Tagirdzhanova G."/>
        </authorList>
    </citation>
    <scope>NUCLEOTIDE SEQUENCE</scope>
</reference>
<dbReference type="Proteomes" id="UP000664203">
    <property type="component" value="Unassembled WGS sequence"/>
</dbReference>
<protein>
    <submittedName>
        <fullName evidence="2">Uncharacterized protein</fullName>
    </submittedName>
</protein>
<dbReference type="AlphaFoldDB" id="A0A8H3J336"/>
<keyword evidence="3" id="KW-1185">Reference proteome</keyword>
<feature type="region of interest" description="Disordered" evidence="1">
    <location>
        <begin position="1"/>
        <end position="26"/>
    </location>
</feature>
<gene>
    <name evidence="2" type="ORF">ALECFALPRED_008348</name>
</gene>
<feature type="compositionally biased region" description="Acidic residues" evidence="1">
    <location>
        <begin position="16"/>
        <end position="26"/>
    </location>
</feature>
<name>A0A8H3J336_9LECA</name>
<evidence type="ECO:0000313" key="2">
    <source>
        <dbReference type="EMBL" id="CAF9939820.1"/>
    </source>
</evidence>
<evidence type="ECO:0000256" key="1">
    <source>
        <dbReference type="SAM" id="MobiDB-lite"/>
    </source>
</evidence>
<sequence>MEDNGDEMDRDKDPYDDFSEDSDSGYEEFLNGMLGHPCGSGFDSGYGAVANFIGRMCMREIEYRHPFLDEPPPEQQRQGPGGWRD</sequence>
<accession>A0A8H3J336</accession>
<organism evidence="2 3">
    <name type="scientific">Alectoria fallacina</name>
    <dbReference type="NCBI Taxonomy" id="1903189"/>
    <lineage>
        <taxon>Eukaryota</taxon>
        <taxon>Fungi</taxon>
        <taxon>Dikarya</taxon>
        <taxon>Ascomycota</taxon>
        <taxon>Pezizomycotina</taxon>
        <taxon>Lecanoromycetes</taxon>
        <taxon>OSLEUM clade</taxon>
        <taxon>Lecanoromycetidae</taxon>
        <taxon>Lecanorales</taxon>
        <taxon>Lecanorineae</taxon>
        <taxon>Parmeliaceae</taxon>
        <taxon>Alectoria</taxon>
    </lineage>
</organism>